<dbReference type="InterPro" id="IPR035919">
    <property type="entry name" value="EAL_sf"/>
</dbReference>
<dbReference type="PROSITE" id="PS50883">
    <property type="entry name" value="EAL"/>
    <property type="match status" value="1"/>
</dbReference>
<feature type="transmembrane region" description="Helical" evidence="1">
    <location>
        <begin position="12"/>
        <end position="35"/>
    </location>
</feature>
<reference evidence="7" key="1">
    <citation type="submission" date="2015-07" db="EMBL/GenBank/DDBJ databases">
        <authorList>
            <person name="Rodrigo-Torres Lidia"/>
            <person name="Arahal R.David."/>
        </authorList>
    </citation>
    <scope>NUCLEOTIDE SEQUENCE [LARGE SCALE GENOMIC DNA]</scope>
    <source>
        <strain evidence="7">CECT 4801</strain>
    </source>
</reference>
<proteinExistence type="predicted"/>
<evidence type="ECO:0000313" key="7">
    <source>
        <dbReference type="Proteomes" id="UP000048926"/>
    </source>
</evidence>
<keyword evidence="7" id="KW-1185">Reference proteome</keyword>
<feature type="domain" description="MHYT" evidence="5">
    <location>
        <begin position="12"/>
        <end position="200"/>
    </location>
</feature>
<feature type="transmembrane region" description="Helical" evidence="1">
    <location>
        <begin position="47"/>
        <end position="71"/>
    </location>
</feature>
<feature type="region of interest" description="Disordered" evidence="2">
    <location>
        <begin position="672"/>
        <end position="715"/>
    </location>
</feature>
<dbReference type="RefSeq" id="WP_082444512.1">
    <property type="nucleotide sequence ID" value="NZ_CXST01000001.1"/>
</dbReference>
<dbReference type="PANTHER" id="PTHR44757">
    <property type="entry name" value="DIGUANYLATE CYCLASE DGCP"/>
    <property type="match status" value="1"/>
</dbReference>
<dbReference type="PANTHER" id="PTHR44757:SF2">
    <property type="entry name" value="BIOFILM ARCHITECTURE MAINTENANCE PROTEIN MBAA"/>
    <property type="match status" value="1"/>
</dbReference>
<keyword evidence="1" id="KW-0472">Membrane</keyword>
<dbReference type="PROSITE" id="PS50924">
    <property type="entry name" value="MHYT"/>
    <property type="match status" value="1"/>
</dbReference>
<dbReference type="SMART" id="SM00267">
    <property type="entry name" value="GGDEF"/>
    <property type="match status" value="1"/>
</dbReference>
<dbReference type="Gene3D" id="3.20.20.450">
    <property type="entry name" value="EAL domain"/>
    <property type="match status" value="1"/>
</dbReference>
<feature type="transmembrane region" description="Helical" evidence="1">
    <location>
        <begin position="83"/>
        <end position="102"/>
    </location>
</feature>
<gene>
    <name evidence="6" type="primary">cph2_8</name>
    <name evidence="6" type="ORF">LAL4801_02031</name>
</gene>
<dbReference type="CDD" id="cd01948">
    <property type="entry name" value="EAL"/>
    <property type="match status" value="1"/>
</dbReference>
<evidence type="ECO:0000313" key="6">
    <source>
        <dbReference type="EMBL" id="CTQ43591.1"/>
    </source>
</evidence>
<dbReference type="NCBIfam" id="TIGR00254">
    <property type="entry name" value="GGDEF"/>
    <property type="match status" value="1"/>
</dbReference>
<dbReference type="InterPro" id="IPR001633">
    <property type="entry name" value="EAL_dom"/>
</dbReference>
<dbReference type="PROSITE" id="PS50887">
    <property type="entry name" value="GGDEF"/>
    <property type="match status" value="1"/>
</dbReference>
<evidence type="ECO:0000259" key="3">
    <source>
        <dbReference type="PROSITE" id="PS50883"/>
    </source>
</evidence>
<sequence length="715" mass="77858">MFNVLGCIFYQHNIALVGLAALVCLFGSAVTLRLLRRCVRAQGTQRLGWQFLAAVAGGGGVWTTHFVAMLAYEPTAPVSFDPALTLISLVIAIVGLFVSFVVSGLGSGKILTGMGGALVGISFAAMYYTGMFAYRITGLVEWDFGYIVASVLLSVALSAAAITLIWRTYLGSRRYWVAVALMVTGIVSLHFTGMTALRIIPMSQNFTEVDNGAALALALAIAVVALLVVGTGLTSFLIDNNVRAISRRQLHHVAAHDALTGLPNRTSFQRQLAGHLDGYLNPGKKLAVIGIDLNRFKEINDTFGHAAGDEVLRILARRMEQILRDDEFIARLGGDEFAAIKPFSDKDEILSFAKRIESVFTRPIEIGAMDGIVGASLGAAIWPDDAQTPDELVNNADLAMYHAKHGFLETICFYDANIGATVRNRRQLAEDLRRALERGELEIHYQVQMSLNSSQGIRGYEALLRWTHPVIGPISPSEFIPVAEENGLIASLGAWVLNKACEDASRWEPAYRVAVNVSAVQFMDTNLPRLVHEALVTTGLSPHRLELELTETALVKDKARSLHIMRQIKDLGVGLALDDFGTGYSSLETLRTFPFDKIKLDRAFVGEMEQDRQSKAIVRAVLALGKSLDIPVLAEGIETEEQMEILQQEGCDEGQGFLLGRPSQVDRLIQHGGPVQNEARRPAEPTRKAAASKSEPVDDKDDGPVSLRSPLAARS</sequence>
<dbReference type="SUPFAM" id="SSF141868">
    <property type="entry name" value="EAL domain-like"/>
    <property type="match status" value="1"/>
</dbReference>
<feature type="transmembrane region" description="Helical" evidence="1">
    <location>
        <begin position="146"/>
        <end position="166"/>
    </location>
</feature>
<dbReference type="Proteomes" id="UP000048926">
    <property type="component" value="Unassembled WGS sequence"/>
</dbReference>
<feature type="transmembrane region" description="Helical" evidence="1">
    <location>
        <begin position="212"/>
        <end position="238"/>
    </location>
</feature>
<organism evidence="6 7">
    <name type="scientific">Roseibium aggregatum</name>
    <dbReference type="NCBI Taxonomy" id="187304"/>
    <lineage>
        <taxon>Bacteria</taxon>
        <taxon>Pseudomonadati</taxon>
        <taxon>Pseudomonadota</taxon>
        <taxon>Alphaproteobacteria</taxon>
        <taxon>Hyphomicrobiales</taxon>
        <taxon>Stappiaceae</taxon>
        <taxon>Roseibium</taxon>
    </lineage>
</organism>
<dbReference type="AlphaFoldDB" id="A0A0M6Y3L2"/>
<feature type="compositionally biased region" description="Basic and acidic residues" evidence="2">
    <location>
        <begin position="678"/>
        <end position="687"/>
    </location>
</feature>
<dbReference type="Pfam" id="PF00563">
    <property type="entry name" value="EAL"/>
    <property type="match status" value="1"/>
</dbReference>
<dbReference type="Pfam" id="PF00990">
    <property type="entry name" value="GGDEF"/>
    <property type="match status" value="1"/>
</dbReference>
<dbReference type="SUPFAM" id="SSF55073">
    <property type="entry name" value="Nucleotide cyclase"/>
    <property type="match status" value="1"/>
</dbReference>
<evidence type="ECO:0000259" key="5">
    <source>
        <dbReference type="PROSITE" id="PS50924"/>
    </source>
</evidence>
<dbReference type="InterPro" id="IPR000160">
    <property type="entry name" value="GGDEF_dom"/>
</dbReference>
<accession>A0A0M6Y3L2</accession>
<feature type="transmembrane region" description="Helical" evidence="1">
    <location>
        <begin position="114"/>
        <end position="134"/>
    </location>
</feature>
<evidence type="ECO:0000256" key="2">
    <source>
        <dbReference type="SAM" id="MobiDB-lite"/>
    </source>
</evidence>
<dbReference type="SMART" id="SM00052">
    <property type="entry name" value="EAL"/>
    <property type="match status" value="1"/>
</dbReference>
<dbReference type="Gene3D" id="3.30.70.270">
    <property type="match status" value="1"/>
</dbReference>
<dbReference type="InterPro" id="IPR029787">
    <property type="entry name" value="Nucleotide_cyclase"/>
</dbReference>
<dbReference type="InterPro" id="IPR005330">
    <property type="entry name" value="MHYT_dom"/>
</dbReference>
<dbReference type="CDD" id="cd01949">
    <property type="entry name" value="GGDEF"/>
    <property type="match status" value="1"/>
</dbReference>
<feature type="domain" description="EAL" evidence="3">
    <location>
        <begin position="425"/>
        <end position="676"/>
    </location>
</feature>
<dbReference type="Pfam" id="PF03707">
    <property type="entry name" value="MHYT"/>
    <property type="match status" value="3"/>
</dbReference>
<keyword evidence="1" id="KW-0812">Transmembrane</keyword>
<evidence type="ECO:0000259" key="4">
    <source>
        <dbReference type="PROSITE" id="PS50887"/>
    </source>
</evidence>
<feature type="transmembrane region" description="Helical" evidence="1">
    <location>
        <begin position="175"/>
        <end position="200"/>
    </location>
</feature>
<dbReference type="InterPro" id="IPR052155">
    <property type="entry name" value="Biofilm_reg_signaling"/>
</dbReference>
<protein>
    <submittedName>
        <fullName evidence="6">Bacteriophytochrome cph2</fullName>
    </submittedName>
</protein>
<dbReference type="GO" id="GO:0016020">
    <property type="term" value="C:membrane"/>
    <property type="evidence" value="ECO:0007669"/>
    <property type="project" value="UniProtKB-UniRule"/>
</dbReference>
<feature type="domain" description="GGDEF" evidence="4">
    <location>
        <begin position="284"/>
        <end position="416"/>
    </location>
</feature>
<dbReference type="EMBL" id="CXST01000001">
    <property type="protein sequence ID" value="CTQ43591.1"/>
    <property type="molecule type" value="Genomic_DNA"/>
</dbReference>
<dbReference type="InterPro" id="IPR043128">
    <property type="entry name" value="Rev_trsase/Diguanyl_cyclase"/>
</dbReference>
<dbReference type="STRING" id="187304.B0E33_19825"/>
<evidence type="ECO:0000256" key="1">
    <source>
        <dbReference type="PROSITE-ProRule" id="PRU00244"/>
    </source>
</evidence>
<dbReference type="OrthoDB" id="9814202at2"/>
<name>A0A0M6Y3L2_9HYPH</name>
<keyword evidence="1" id="KW-1133">Transmembrane helix</keyword>